<evidence type="ECO:0000256" key="2">
    <source>
        <dbReference type="SAM" id="SignalP"/>
    </source>
</evidence>
<feature type="compositionally biased region" description="Low complexity" evidence="1">
    <location>
        <begin position="234"/>
        <end position="247"/>
    </location>
</feature>
<dbReference type="EMBL" id="JAPQKR010000012">
    <property type="protein sequence ID" value="KAJ5204974.1"/>
    <property type="molecule type" value="Genomic_DNA"/>
</dbReference>
<keyword evidence="2" id="KW-0732">Signal</keyword>
<feature type="region of interest" description="Disordered" evidence="1">
    <location>
        <begin position="227"/>
        <end position="247"/>
    </location>
</feature>
<gene>
    <name evidence="3" type="ORF">N7498_005853</name>
</gene>
<reference evidence="3" key="2">
    <citation type="journal article" date="2023" name="IMA Fungus">
        <title>Comparative genomic study of the Penicillium genus elucidates a diverse pangenome and 15 lateral gene transfer events.</title>
        <authorList>
            <person name="Petersen C."/>
            <person name="Sorensen T."/>
            <person name="Nielsen M.R."/>
            <person name="Sondergaard T.E."/>
            <person name="Sorensen J.L."/>
            <person name="Fitzpatrick D.A."/>
            <person name="Frisvad J.C."/>
            <person name="Nielsen K.L."/>
        </authorList>
    </citation>
    <scope>NUCLEOTIDE SEQUENCE</scope>
    <source>
        <strain evidence="3">IBT 15544</strain>
    </source>
</reference>
<dbReference type="Proteomes" id="UP001150904">
    <property type="component" value="Unassembled WGS sequence"/>
</dbReference>
<dbReference type="AlphaFoldDB" id="A0A9W9MP84"/>
<sequence>MVIGLLTLASIPSVTGVAFGVSEQRKSNQRKEDARRMVKFNMDAQCSGETDDDRDVHGRRVVVRNEKVRTETSQEGTCKLTIPEQVYLDDPNPTKRLHPAFTSLAFYIEYPELEETKHLDRGLGLPTYVQANPPLLNWIYADKDTYELKYGNRTQSVEHLVGPWDWTEDEKTILLEGKNAFVAVEEEEGEWALYFDRDGDDLARVLEEQDMLDNAFVPVSLVRRVAEEPPAPKPAEGQGQSQASSQK</sequence>
<evidence type="ECO:0000313" key="3">
    <source>
        <dbReference type="EMBL" id="KAJ5204974.1"/>
    </source>
</evidence>
<reference evidence="3" key="1">
    <citation type="submission" date="2022-12" db="EMBL/GenBank/DDBJ databases">
        <authorList>
            <person name="Petersen C."/>
        </authorList>
    </citation>
    <scope>NUCLEOTIDE SEQUENCE</scope>
    <source>
        <strain evidence="3">IBT 15544</strain>
    </source>
</reference>
<accession>A0A9W9MP84</accession>
<comment type="caution">
    <text evidence="3">The sequence shown here is derived from an EMBL/GenBank/DDBJ whole genome shotgun (WGS) entry which is preliminary data.</text>
</comment>
<proteinExistence type="predicted"/>
<keyword evidence="4" id="KW-1185">Reference proteome</keyword>
<protein>
    <submittedName>
        <fullName evidence="3">Uncharacterized protein</fullName>
    </submittedName>
</protein>
<dbReference type="PANTHER" id="PTHR38049:SF1">
    <property type="entry name" value="PROTEIN KINASE DOMAIN-CONTAINING PROTEIN"/>
    <property type="match status" value="1"/>
</dbReference>
<evidence type="ECO:0000313" key="4">
    <source>
        <dbReference type="Proteomes" id="UP001150904"/>
    </source>
</evidence>
<dbReference type="PANTHER" id="PTHR38049">
    <property type="entry name" value="RICIN B LECTIN DOMAIN-CONTAINING PROTEIN"/>
    <property type="match status" value="1"/>
</dbReference>
<name>A0A9W9MP84_9EURO</name>
<dbReference type="GeneID" id="83180216"/>
<dbReference type="RefSeq" id="XP_058309453.1">
    <property type="nucleotide sequence ID" value="XM_058452915.1"/>
</dbReference>
<evidence type="ECO:0000256" key="1">
    <source>
        <dbReference type="SAM" id="MobiDB-lite"/>
    </source>
</evidence>
<dbReference type="OrthoDB" id="3928002at2759"/>
<feature type="chain" id="PRO_5040963674" evidence="2">
    <location>
        <begin position="17"/>
        <end position="247"/>
    </location>
</feature>
<organism evidence="3 4">
    <name type="scientific">Penicillium cinerascens</name>
    <dbReference type="NCBI Taxonomy" id="70096"/>
    <lineage>
        <taxon>Eukaryota</taxon>
        <taxon>Fungi</taxon>
        <taxon>Dikarya</taxon>
        <taxon>Ascomycota</taxon>
        <taxon>Pezizomycotina</taxon>
        <taxon>Eurotiomycetes</taxon>
        <taxon>Eurotiomycetidae</taxon>
        <taxon>Eurotiales</taxon>
        <taxon>Aspergillaceae</taxon>
        <taxon>Penicillium</taxon>
    </lineage>
</organism>
<feature type="signal peptide" evidence="2">
    <location>
        <begin position="1"/>
        <end position="16"/>
    </location>
</feature>